<sequence>MGLLFHPVKLIILLSAGFTAGIVYERGVLGDKCEARGGKMEQAVCIGAK</sequence>
<keyword evidence="2" id="KW-1185">Reference proteome</keyword>
<organism evidence="1 2">
    <name type="scientific">Aliiroseovarius pelagivivens</name>
    <dbReference type="NCBI Taxonomy" id="1639690"/>
    <lineage>
        <taxon>Bacteria</taxon>
        <taxon>Pseudomonadati</taxon>
        <taxon>Pseudomonadota</taxon>
        <taxon>Alphaproteobacteria</taxon>
        <taxon>Rhodobacterales</taxon>
        <taxon>Paracoccaceae</taxon>
        <taxon>Aliiroseovarius</taxon>
    </lineage>
</organism>
<gene>
    <name evidence="1" type="ORF">ALP8811_02075</name>
</gene>
<accession>A0A2R8ALX8</accession>
<dbReference type="RefSeq" id="WP_181363736.1">
    <property type="nucleotide sequence ID" value="NZ_OMOI01000001.1"/>
</dbReference>
<proteinExistence type="predicted"/>
<dbReference type="Proteomes" id="UP000244911">
    <property type="component" value="Unassembled WGS sequence"/>
</dbReference>
<dbReference type="EMBL" id="OMOI01000001">
    <property type="protein sequence ID" value="SPF77053.1"/>
    <property type="molecule type" value="Genomic_DNA"/>
</dbReference>
<dbReference type="AlphaFoldDB" id="A0A2R8ALX8"/>
<evidence type="ECO:0000313" key="2">
    <source>
        <dbReference type="Proteomes" id="UP000244911"/>
    </source>
</evidence>
<reference evidence="1 2" key="1">
    <citation type="submission" date="2018-03" db="EMBL/GenBank/DDBJ databases">
        <authorList>
            <person name="Keele B.F."/>
        </authorList>
    </citation>
    <scope>NUCLEOTIDE SEQUENCE [LARGE SCALE GENOMIC DNA]</scope>
    <source>
        <strain evidence="1 2">CECT 8811</strain>
    </source>
</reference>
<evidence type="ECO:0000313" key="1">
    <source>
        <dbReference type="EMBL" id="SPF77053.1"/>
    </source>
</evidence>
<name>A0A2R8ALX8_9RHOB</name>
<protein>
    <submittedName>
        <fullName evidence="1">Uncharacterized protein</fullName>
    </submittedName>
</protein>